<reference evidence="2" key="2">
    <citation type="submission" date="2023-01" db="EMBL/GenBank/DDBJ databases">
        <authorList>
            <person name="Sun Q."/>
            <person name="Evtushenko L."/>
        </authorList>
    </citation>
    <scope>NUCLEOTIDE SEQUENCE</scope>
    <source>
        <strain evidence="2">VKM Ac-1958</strain>
    </source>
</reference>
<comment type="caution">
    <text evidence="2">The sequence shown here is derived from an EMBL/GenBank/DDBJ whole genome shotgun (WGS) entry which is preliminary data.</text>
</comment>
<keyword evidence="1" id="KW-0472">Membrane</keyword>
<sequence length="68" mass="7431">MKPRSRTGTRVAGTAGLLVVALVVGFILQNVWLGLLLGLLIWLGWFFGFEARRDHAAGVNDDDHGIEL</sequence>
<keyword evidence="1" id="KW-1133">Transmembrane helix</keyword>
<evidence type="ECO:0000313" key="2">
    <source>
        <dbReference type="EMBL" id="GLK00377.1"/>
    </source>
</evidence>
<name>A0A9W6HQ83_9MICO</name>
<accession>A0A9W6HQ83</accession>
<proteinExistence type="predicted"/>
<reference evidence="2" key="1">
    <citation type="journal article" date="2014" name="Int. J. Syst. Evol. Microbiol.">
        <title>Complete genome sequence of Corynebacterium casei LMG S-19264T (=DSM 44701T), isolated from a smear-ripened cheese.</title>
        <authorList>
            <consortium name="US DOE Joint Genome Institute (JGI-PGF)"/>
            <person name="Walter F."/>
            <person name="Albersmeier A."/>
            <person name="Kalinowski J."/>
            <person name="Ruckert C."/>
        </authorList>
    </citation>
    <scope>NUCLEOTIDE SEQUENCE</scope>
    <source>
        <strain evidence="2">VKM Ac-1958</strain>
    </source>
</reference>
<keyword evidence="1" id="KW-0812">Transmembrane</keyword>
<evidence type="ECO:0000256" key="1">
    <source>
        <dbReference type="SAM" id="Phobius"/>
    </source>
</evidence>
<protein>
    <submittedName>
        <fullName evidence="2">Uncharacterized protein</fullName>
    </submittedName>
</protein>
<feature type="transmembrane region" description="Helical" evidence="1">
    <location>
        <begin position="12"/>
        <end position="45"/>
    </location>
</feature>
<keyword evidence="3" id="KW-1185">Reference proteome</keyword>
<dbReference type="RefSeq" id="WP_204938102.1">
    <property type="nucleotide sequence ID" value="NZ_BAAAUM010000001.1"/>
</dbReference>
<dbReference type="AlphaFoldDB" id="A0A9W6HQ83"/>
<organism evidence="2 3">
    <name type="scientific">Microbacterium keratanolyticum</name>
    <dbReference type="NCBI Taxonomy" id="67574"/>
    <lineage>
        <taxon>Bacteria</taxon>
        <taxon>Bacillati</taxon>
        <taxon>Actinomycetota</taxon>
        <taxon>Actinomycetes</taxon>
        <taxon>Micrococcales</taxon>
        <taxon>Microbacteriaceae</taxon>
        <taxon>Microbacterium</taxon>
    </lineage>
</organism>
<dbReference type="EMBL" id="BSET01000001">
    <property type="protein sequence ID" value="GLK00377.1"/>
    <property type="molecule type" value="Genomic_DNA"/>
</dbReference>
<gene>
    <name evidence="2" type="ORF">GCM10017596_00920</name>
</gene>
<evidence type="ECO:0000313" key="3">
    <source>
        <dbReference type="Proteomes" id="UP001142325"/>
    </source>
</evidence>
<dbReference type="Proteomes" id="UP001142325">
    <property type="component" value="Unassembled WGS sequence"/>
</dbReference>